<reference evidence="1 2" key="1">
    <citation type="submission" date="2014-06" db="EMBL/GenBank/DDBJ databases">
        <title>Evolutionary Origins and Diversification of the Mycorrhizal Mutualists.</title>
        <authorList>
            <consortium name="DOE Joint Genome Institute"/>
            <consortium name="Mycorrhizal Genomics Consortium"/>
            <person name="Kohler A."/>
            <person name="Kuo A."/>
            <person name="Nagy L.G."/>
            <person name="Floudas D."/>
            <person name="Copeland A."/>
            <person name="Barry K.W."/>
            <person name="Cichocki N."/>
            <person name="Veneault-Fourrey C."/>
            <person name="LaButti K."/>
            <person name="Lindquist E.A."/>
            <person name="Lipzen A."/>
            <person name="Lundell T."/>
            <person name="Morin E."/>
            <person name="Murat C."/>
            <person name="Riley R."/>
            <person name="Ohm R."/>
            <person name="Sun H."/>
            <person name="Tunlid A."/>
            <person name="Henrissat B."/>
            <person name="Grigoriev I.V."/>
            <person name="Hibbett D.S."/>
            <person name="Martin F."/>
        </authorList>
    </citation>
    <scope>NUCLEOTIDE SEQUENCE [LARGE SCALE GENOMIC DNA]</scope>
    <source>
        <strain evidence="1 2">SS14</strain>
    </source>
</reference>
<accession>A0A0C9VZV4</accession>
<proteinExistence type="predicted"/>
<evidence type="ECO:0008006" key="3">
    <source>
        <dbReference type="Google" id="ProtNLM"/>
    </source>
</evidence>
<organism evidence="1 2">
    <name type="scientific">Sphaerobolus stellatus (strain SS14)</name>
    <dbReference type="NCBI Taxonomy" id="990650"/>
    <lineage>
        <taxon>Eukaryota</taxon>
        <taxon>Fungi</taxon>
        <taxon>Dikarya</taxon>
        <taxon>Basidiomycota</taxon>
        <taxon>Agaricomycotina</taxon>
        <taxon>Agaricomycetes</taxon>
        <taxon>Phallomycetidae</taxon>
        <taxon>Geastrales</taxon>
        <taxon>Sphaerobolaceae</taxon>
        <taxon>Sphaerobolus</taxon>
    </lineage>
</organism>
<protein>
    <recommendedName>
        <fullName evidence="3">F-box domain-containing protein</fullName>
    </recommendedName>
</protein>
<gene>
    <name evidence="1" type="ORF">M422DRAFT_779290</name>
</gene>
<evidence type="ECO:0000313" key="1">
    <source>
        <dbReference type="EMBL" id="KIJ44655.1"/>
    </source>
</evidence>
<dbReference type="HOGENOM" id="CLU_585487_0_0_1"/>
<dbReference type="EMBL" id="KN837116">
    <property type="protein sequence ID" value="KIJ44655.1"/>
    <property type="molecule type" value="Genomic_DNA"/>
</dbReference>
<keyword evidence="2" id="KW-1185">Reference proteome</keyword>
<dbReference type="Proteomes" id="UP000054279">
    <property type="component" value="Unassembled WGS sequence"/>
</dbReference>
<evidence type="ECO:0000313" key="2">
    <source>
        <dbReference type="Proteomes" id="UP000054279"/>
    </source>
</evidence>
<sequence>MFDVTSNHEHQLSLSSQPFDILDRIAFAIENPRDILALGLTSRQSHDIVFPEHIEYRNLSCHLNRTEIWEILRTNPGLACRFYHLAINEDKDLQTKVTVDTAPSAWGAFQEREPGPGDFGGMRLAQAVTLMHNLVHFSWTSAVKGSQADDIMIATMLALSRCPLLEIMDIQIHPDKYVIPTTNFESVLSSVMIPLPYLKLKKLRLDMVWCHSKATVMPAFFLKLLQSSCPELVDLYLSVDLEILTLILQMIALKYLTRLSFFIRTLFPRQAADYNLPWSQFLRRHPHIQNLITHGFNSVSVEALTKDSFPNLRNLNIPVNDFKYAELQMFSQEFLRNVTCIDGFDLSWLFTHCGHMPRLKILNGRNFFSMLFTISHYAPNLERIGPSIPDRAPCLIAYEDAISALTKSQYLTHRSGFILQETIST</sequence>
<name>A0A0C9VZV4_SPHS4</name>
<dbReference type="AlphaFoldDB" id="A0A0C9VZV4"/>